<sequence>MLVKVIEFPAPSRGCTTNVFTFKVGDLNARAAKVLIPWPSPQVEPPIEYIPSYEEADFGRQFIIFLSKTGILDDLKEESCWIGGGDYQCDIEFVVHSPNKKRFVVTLELCYVKRMPPMFDGAITPSYLVVSHNELLGFLRDKIILNKENIKIERRIKAILMLVSINCSINGLELDIM</sequence>
<evidence type="ECO:0000313" key="2">
    <source>
        <dbReference type="Proteomes" id="UP001497600"/>
    </source>
</evidence>
<reference evidence="1 2" key="1">
    <citation type="submission" date="2024-01" db="EMBL/GenBank/DDBJ databases">
        <authorList>
            <consortium name="Genoscope - CEA"/>
            <person name="William W."/>
        </authorList>
    </citation>
    <scope>NUCLEOTIDE SEQUENCE [LARGE SCALE GENOMIC DNA]</scope>
    <source>
        <strain evidence="1 2">29B2s-10</strain>
    </source>
</reference>
<gene>
    <name evidence="1" type="ORF">CAAN4_G10242</name>
</gene>
<name>A0ABP0EL92_9ASCO</name>
<organism evidence="1 2">
    <name type="scientific">[Candida] anglica</name>
    <dbReference type="NCBI Taxonomy" id="148631"/>
    <lineage>
        <taxon>Eukaryota</taxon>
        <taxon>Fungi</taxon>
        <taxon>Dikarya</taxon>
        <taxon>Ascomycota</taxon>
        <taxon>Saccharomycotina</taxon>
        <taxon>Pichiomycetes</taxon>
        <taxon>Debaryomycetaceae</taxon>
        <taxon>Kurtzmaniella</taxon>
    </lineage>
</organism>
<accession>A0ABP0EL92</accession>
<dbReference type="EMBL" id="OZ004259">
    <property type="protein sequence ID" value="CAK7917794.1"/>
    <property type="molecule type" value="Genomic_DNA"/>
</dbReference>
<proteinExistence type="predicted"/>
<dbReference type="Proteomes" id="UP001497600">
    <property type="component" value="Chromosome G"/>
</dbReference>
<evidence type="ECO:0000313" key="1">
    <source>
        <dbReference type="EMBL" id="CAK7917794.1"/>
    </source>
</evidence>
<keyword evidence="2" id="KW-1185">Reference proteome</keyword>
<protein>
    <submittedName>
        <fullName evidence="1">Uncharacterized protein</fullName>
    </submittedName>
</protein>